<gene>
    <name evidence="1" type="ORF">Ade02nite_05850</name>
</gene>
<dbReference type="EMBL" id="BOMI01000007">
    <property type="protein sequence ID" value="GID71944.1"/>
    <property type="molecule type" value="Genomic_DNA"/>
</dbReference>
<comment type="caution">
    <text evidence="1">The sequence shown here is derived from an EMBL/GenBank/DDBJ whole genome shotgun (WGS) entry which is preliminary data.</text>
</comment>
<name>A0ABQ3XW19_9ACTN</name>
<evidence type="ECO:0000313" key="1">
    <source>
        <dbReference type="EMBL" id="GID71944.1"/>
    </source>
</evidence>
<accession>A0ABQ3XW19</accession>
<reference evidence="1 2" key="1">
    <citation type="submission" date="2021-01" db="EMBL/GenBank/DDBJ databases">
        <title>Whole genome shotgun sequence of Actinoplanes deccanensis NBRC 13994.</title>
        <authorList>
            <person name="Komaki H."/>
            <person name="Tamura T."/>
        </authorList>
    </citation>
    <scope>NUCLEOTIDE SEQUENCE [LARGE SCALE GENOMIC DNA]</scope>
    <source>
        <strain evidence="1 2">NBRC 13994</strain>
    </source>
</reference>
<keyword evidence="2" id="KW-1185">Reference proteome</keyword>
<dbReference type="Proteomes" id="UP000609879">
    <property type="component" value="Unassembled WGS sequence"/>
</dbReference>
<organism evidence="1 2">
    <name type="scientific">Paractinoplanes deccanensis</name>
    <dbReference type="NCBI Taxonomy" id="113561"/>
    <lineage>
        <taxon>Bacteria</taxon>
        <taxon>Bacillati</taxon>
        <taxon>Actinomycetota</taxon>
        <taxon>Actinomycetes</taxon>
        <taxon>Micromonosporales</taxon>
        <taxon>Micromonosporaceae</taxon>
        <taxon>Paractinoplanes</taxon>
    </lineage>
</organism>
<evidence type="ECO:0000313" key="2">
    <source>
        <dbReference type="Proteomes" id="UP000609879"/>
    </source>
</evidence>
<protein>
    <submittedName>
        <fullName evidence="1">Uncharacterized protein</fullName>
    </submittedName>
</protein>
<proteinExistence type="predicted"/>
<sequence length="144" mass="14714">MQRRVHAEFQAAAQLDAGALTGSHGRVAAFEGPAEPEISGALASAKRTVGGVDADGVGPDRDVAVLLAGGFEPGGAERRGVRQRGALPLDRLPHAGNPLAAKVIRLQGNSAHHTADVLVLEFEGVHGISQVNDLVDVGVVAHGD</sequence>